<dbReference type="Pfam" id="PF10596">
    <property type="entry name" value="U6-snRNA_bdg"/>
    <property type="match status" value="1"/>
</dbReference>
<dbReference type="FunFam" id="3.40.140.10:FF:000002">
    <property type="entry name" value="Pre-mRNA-processing-splicing factor 8"/>
    <property type="match status" value="1"/>
</dbReference>
<dbReference type="Pfam" id="PF14666">
    <property type="entry name" value="RICTOR_M"/>
    <property type="match status" value="1"/>
</dbReference>
<dbReference type="Proteomes" id="UP000054217">
    <property type="component" value="Unassembled WGS sequence"/>
</dbReference>
<dbReference type="InterPro" id="IPR019582">
    <property type="entry name" value="RRM_spliceosomal_PrP8"/>
</dbReference>
<dbReference type="GO" id="GO:0005682">
    <property type="term" value="C:U5 snRNP"/>
    <property type="evidence" value="ECO:0007669"/>
    <property type="project" value="UniProtKB-ARBA"/>
</dbReference>
<keyword evidence="4" id="KW-0694">RNA-binding</keyword>
<dbReference type="SMART" id="SM00232">
    <property type="entry name" value="JAB_MPN"/>
    <property type="match status" value="1"/>
</dbReference>
<dbReference type="Gene3D" id="3.30.420.230">
    <property type="match status" value="1"/>
</dbReference>
<feature type="compositionally biased region" description="Basic and acidic residues" evidence="7">
    <location>
        <begin position="2642"/>
        <end position="2673"/>
    </location>
</feature>
<feature type="domain" description="MPN" evidence="8">
    <location>
        <begin position="3380"/>
        <end position="3511"/>
    </location>
</feature>
<dbReference type="InterPro" id="IPR021983">
    <property type="entry name" value="PRP8_domainIV"/>
</dbReference>
<feature type="compositionally biased region" description="Polar residues" evidence="7">
    <location>
        <begin position="10"/>
        <end position="31"/>
    </location>
</feature>
<dbReference type="GO" id="GO:0097157">
    <property type="term" value="F:pre-mRNA intronic binding"/>
    <property type="evidence" value="ECO:0007669"/>
    <property type="project" value="TreeGrafter"/>
</dbReference>
<proteinExistence type="predicted"/>
<dbReference type="Gene3D" id="3.90.1570.40">
    <property type="match status" value="1"/>
</dbReference>
<keyword evidence="3" id="KW-0747">Spliceosome</keyword>
<dbReference type="InterPro" id="IPR012984">
    <property type="entry name" value="PROCT"/>
</dbReference>
<sequence>MPTNSDHEQSATAQHSKISTSSQSTFASQDVDSMLKTPGNQLETLTALLERENRIKEGAEKFLKLPITDLMRMQVESELELATSEIELLTKRIEQETSRRKKHAAGPAAKRKFAGQAPPSTPRPRADSSDKDKDDFRTVLSQANSYLKSLASMPPSVSSPSSPSSTSSSSQASSEQDRTRVDIMNKLVSLFQRNLRVRYEITTTALVQAVVPSLADSRSKQCRAAAYRLIRFSLVDFTSIKELRRQPLDWSLARDNNFSVEREQVIKLIRAIVDIAAEQRDTRALGFISIPLSEPVMRAFIAVADHAEDPFRSICVQTLAEMSLLDLDLVARAGGIRFLVHALGEGPVELGPLLATTFLHIMDSPRTRAYMRLGIDVEIALSAVTDAYGRGADHADRMRRCTTVIQLMLRTWSGLMYFCMEDQRAIKSIVDTLRIPSLDTREIVLDMFFNLLNIKPPEWYKTFIDGRRLTMYRKTRNFLQPSGERKAQQRGHEALKLTDQYIALLVLVFTNAGLLDALTTMLEERTTGSTLTRKATLLMAEVMQMANRVLPLNMAANIQAIPQVFDLAADYTRGEHRIIGTSAITAIDSFNRNHARLHPSCRSARPRANSAEDAVRRGQRQVEQNKIKLGMQMDDKMFQACVLETQIMITKDSTKWGFDPLQELIEGPFLNPKRLEEAIKVGRFMRRLMAFFHPFSHQFSDMPRKQQNLRWVRLGCSLLTTLLASPDGVRFLLYEDDFLKQIIKSFAQLDPFNGTPESDPIFSKQRMTETLTYGYFDMLGTLSKHPEGIELMEKSKIFTAFYHLSELRNREDLITAVITNLDYSIDGHPRVVLSKALTCSDIPVRVFATNHLGELIRSSPTPTVWMLRLLLTQLYDPAPEVCEMAIQFLEEACESMEVLELVVEMQPTLDHLGDIGHPLLLRFMSTPTGFRYLNSAGYIDREMDMWFHERNIYYVVQIEIFLAKVFSSEATEDDEDVLAFDGVVPPHFYGEMSKTELGCQVLSERGHFAEFSHFIRQHGLESEDLEVILKLKSILWAVGNVGATEGGLPFLEEEEIIPSILEIAEHSLIPSVRGTCFFVLGLISSTPQGAEILDDHRWEATLSPLGHPTGLCIPVNLDKFISLPRWESIEVKTDADTRLLPPTVQTELEVISAIENLGNSVIANTASRSLARMKSRPEYRAVFSSPSVFFRALHTISTQRYRLPVRRYILDLFNIELDGQVVHDISEAATNLRAPPCFKQSEAHISRVVSMLGLKHPDGESSSDEDELDGISEEQTASTTMSAGFVPPPPGMPPPPPGMPPPPPGMPTPPPGFGQGSGSRMPPEMLSQKSQKWVAMQKRRYGEKRKGGYVDMGKQDLPPEHVRKIIKDHGDMSNRKFRNDKRVHLGALKYVPHAVMKLLENIPYPWEQVREVPVLYHITGAITFVNEIPRVIEPVYHAQWSAMWLAMRREKRDRRHFKRMRFPPFDDEEPPLDYGDNVLDVEPLEAIQLELDTEDDAAIIDWFYDPKPLIDTPSVNGPSYRYWSLTLPVMANLYRLGRTLLSDQPDNNSAYLFDKKSFFTAKALNMAIPGGPKFEPLYRDMDLFDEDWNEFNDINKIIIRQQIRTEYKVAFPHLYNSLPRSVHLSPYHHPKNVYIRTDDPDLPAFYFDPLINPISLRGMTPKNAPLVSHEDVIFGPNGADDDDFELPEDVEPFLAEQPLENDLAAEGIALWWAPDPYNRRSGRTRRAQDIPLVKNWYLEHCPPGQPVKVRVSYQKLLKCFVLNELKSRPEKAMTRKNLFRQLKATKFFQTTRLDWVEAGLQVCRQGYNMLNLLIHRKNLNYLHLDYNMNLKPVKTLTTKERKKSRFGNAFHLCREILRLTKLVVDAHVQYRLGNVDAFQLADALQYIFGHIGALTGMYRYKYKLMRQVRMTKDLKHLIYYRFNTGPVGKGPGCGFWAPGWRVWLFFMRGIVPLLERWLGNLLARQFEGRNSKGIAKTVTKQRVESHYDLELRAAVMHDILDMMPESIKQNKAKTILQHLSEAWRCWKANIPWKVPGMPTAIENIILRYVKNKADWWVSVAHYNRERIRRGATVDKAVVKKNLGRLTRLYLKAEQERQHGYLKDGPYVSAEEAVAIYTATVHWLESRKFAPIPFPPLSYKHDTKLLVLALEKLKEAYSRAFKEAGIEFFDTYDKLIPCYDIEPVEKITDAYLDQFLFFEADKRGLFPAWIKPADTEPPPLLVYKWCQGINNLTDIWETSEGECVVMMETVFSRVYEKIDLTLLNRLLRLIMDHNLADYITAKNNTVLTYKDMAHTNAYGLIRGLQFSAFVFQYYGLVLDILVLGLQRASEMAGPPQMPNNFLQYRDSATETRHPIRLYSRYVDRLHILFRFTADEARDLIQRYLSANPDPTNNNVIGYNNKRCWPRDCRMRLIKHDVNLGRAVFWNVKQSLPRSLTTIEWEDTFVSVYSRENPQLLFSMSGFEVRILPKIRTLGGEQFSLKDAVWNLTNEQTKERTAQAFLRVSDEGPKKSRSKKIPKNGKKGKNAVNRPKKKQPETGNQNKQLVEAPGKAEKKNQNPGKNRAKKKKPSTFPPSRFQNPKETGGPRKVAKGQRPNPKNEPKGAKKNEGGGQEKPTTHHEDQQITNNYHHHHQPEEEELQDAPRGSEDYTKKKKENNQKNRRTTQEHQENSDKRSTPSNNTLHKKHHKKEDHPTTRERNKVKWLFSLAYDRGWRVRTDWKQYQLLKHNPFWWTSQRHDGKLWQLNNYRVDVIAALGGVEGILEHTLFKGTYFPTWEGLFWEKASGFEESMRYKKLTNAQRSGLNQIPNRRFTLWWSPTINRANVYVGFQVQLDLTGIFMHGKIPTLKISLIQIFRAHLWQKIHESVVMDLCQVFDQELEPLQIETVQKETIHPRKSYKMNSSCADILLFSAYKWNITRPSLVTDNKDVLDGTTSNKYWIDVQLRWGDFDSHDIERYTRAKFLDYVSDSMSIYPSPTGVMIGMDLAYNLWSAYGNWFPGMKPLIQQAMTKIMKANPACHVLRERIRKGLQLYSSEPTEPYLNSQNYSELFSNQIIWFVDDTNVYRVTIHKTFEGNLTTKPINGAIFIFNPRSGQLFLKIIHTSVWAGQKRLGQLAKWKTAEEVAALVRSLPVEEQPKQVIVTRKGMLDPLEVHLLDFPNIVIKGSELQLPFQACMKMEKFGDLILRATQPQMVLFSLYDDWLKSISSYTAFSRLILLLRGLHVNNEKAKVILHPDKNTVTEPHFVWPTLTDEEWIKVEVAMKDLILADFGKRNNVNIASLTASEIRDIILGQEIVAPSVQRQQMAELEKSTEAQGQVTAVQTQTSNIHGDTIQTVTTTNYEQQVFSSKSDWRVRAISATHLPLRLQHIYVSNDDVKDDAGSYTYVLPKNVLRAFIAAADLRTQVAAFIYGVSPPDNKQVKEIKAIAWPPQRGSNNTVELPSQLPKDDFLLKDLEPLGWIKTQALELNHLSPTDVTTHAKLMAEHSEWGPSSICVTASFTPGSVSLSSYSLTIPGFEWGRKNVDNSANPSGFNPNMSERVQLLLSDRIFGMTLVPEGKVWNYGIGLTQLWSSNLPYTMTLDTPLLFWAEEHRPAAFLTFASMERGDDSADVENSFA</sequence>
<dbReference type="InterPro" id="IPR036274">
    <property type="entry name" value="HR1_rpt_sf"/>
</dbReference>
<dbReference type="EMBL" id="KN831964">
    <property type="protein sequence ID" value="KIO06197.1"/>
    <property type="molecule type" value="Genomic_DNA"/>
</dbReference>
<dbReference type="PROSITE" id="PS50249">
    <property type="entry name" value="MPN"/>
    <property type="match status" value="1"/>
</dbReference>
<dbReference type="Pfam" id="PF12134">
    <property type="entry name" value="PRP8_domainIV"/>
    <property type="match status" value="1"/>
</dbReference>
<dbReference type="FunCoup" id="A0A0C3K9A9">
    <property type="interactions" value="1044"/>
</dbReference>
<evidence type="ECO:0000313" key="9">
    <source>
        <dbReference type="EMBL" id="KIO06197.1"/>
    </source>
</evidence>
<dbReference type="SMART" id="SM01307">
    <property type="entry name" value="RICTOR_M"/>
    <property type="match status" value="1"/>
</dbReference>
<dbReference type="GO" id="GO:0030623">
    <property type="term" value="F:U5 snRNA binding"/>
    <property type="evidence" value="ECO:0007669"/>
    <property type="project" value="TreeGrafter"/>
</dbReference>
<feature type="region of interest" description="Disordered" evidence="7">
    <location>
        <begin position="1255"/>
        <end position="1324"/>
    </location>
</feature>
<dbReference type="InterPro" id="IPR000555">
    <property type="entry name" value="JAMM/MPN+_dom"/>
</dbReference>
<comment type="subcellular location">
    <subcellularLocation>
        <location evidence="1">Nucleus</location>
    </subcellularLocation>
</comment>
<evidence type="ECO:0000256" key="2">
    <source>
        <dbReference type="ARBA" id="ARBA00022664"/>
    </source>
</evidence>
<dbReference type="PANTHER" id="PTHR11140">
    <property type="entry name" value="PRE-MRNA SPLICING FACTOR PRP8"/>
    <property type="match status" value="1"/>
</dbReference>
<dbReference type="InterPro" id="IPR012591">
    <property type="entry name" value="PRO8NT"/>
</dbReference>
<dbReference type="CDD" id="cd13838">
    <property type="entry name" value="RNase_H_like_Prp8_IV"/>
    <property type="match status" value="1"/>
</dbReference>
<dbReference type="PANTHER" id="PTHR11140:SF0">
    <property type="entry name" value="PRE-MRNA-PROCESSING-SPLICING FACTOR 8"/>
    <property type="match status" value="1"/>
</dbReference>
<dbReference type="Pfam" id="PF14663">
    <property type="entry name" value="RasGEF_N_2"/>
    <property type="match status" value="1"/>
</dbReference>
<feature type="compositionally biased region" description="Basic and acidic residues" evidence="7">
    <location>
        <begin position="124"/>
        <end position="134"/>
    </location>
</feature>
<dbReference type="InterPro" id="IPR027652">
    <property type="entry name" value="PRP8"/>
</dbReference>
<gene>
    <name evidence="9" type="ORF">M404DRAFT_24937</name>
</gene>
<keyword evidence="5" id="KW-0508">mRNA splicing</keyword>
<dbReference type="FunFam" id="1.20.80.40:FF:000001">
    <property type="entry name" value="Pre-mRNA-processing-splicing factor 8"/>
    <property type="match status" value="1"/>
</dbReference>
<dbReference type="Pfam" id="PF10598">
    <property type="entry name" value="RRM_4"/>
    <property type="match status" value="1"/>
</dbReference>
<dbReference type="GO" id="GO:0030619">
    <property type="term" value="F:U1 snRNA binding"/>
    <property type="evidence" value="ECO:0007669"/>
    <property type="project" value="TreeGrafter"/>
</dbReference>
<feature type="compositionally biased region" description="Pro residues" evidence="7">
    <location>
        <begin position="1286"/>
        <end position="1312"/>
    </location>
</feature>
<evidence type="ECO:0000256" key="1">
    <source>
        <dbReference type="ARBA" id="ARBA00004123"/>
    </source>
</evidence>
<dbReference type="GO" id="GO:0045292">
    <property type="term" value="P:mRNA cis splicing, via spliceosome"/>
    <property type="evidence" value="ECO:0007669"/>
    <property type="project" value="UniProtKB-ARBA"/>
</dbReference>
<dbReference type="InterPro" id="IPR012592">
    <property type="entry name" value="PROCN"/>
</dbReference>
<feature type="region of interest" description="Disordered" evidence="7">
    <location>
        <begin position="2497"/>
        <end position="2694"/>
    </location>
</feature>
<dbReference type="Pfam" id="PF08082">
    <property type="entry name" value="PRO8NT"/>
    <property type="match status" value="1"/>
</dbReference>
<reference evidence="10" key="2">
    <citation type="submission" date="2015-01" db="EMBL/GenBank/DDBJ databases">
        <title>Evolutionary Origins and Diversification of the Mycorrhizal Mutualists.</title>
        <authorList>
            <consortium name="DOE Joint Genome Institute"/>
            <consortium name="Mycorrhizal Genomics Consortium"/>
            <person name="Kohler A."/>
            <person name="Kuo A."/>
            <person name="Nagy L.G."/>
            <person name="Floudas D."/>
            <person name="Copeland A."/>
            <person name="Barry K.W."/>
            <person name="Cichocki N."/>
            <person name="Veneault-Fourrey C."/>
            <person name="LaButti K."/>
            <person name="Lindquist E.A."/>
            <person name="Lipzen A."/>
            <person name="Lundell T."/>
            <person name="Morin E."/>
            <person name="Murat C."/>
            <person name="Riley R."/>
            <person name="Ohm R."/>
            <person name="Sun H."/>
            <person name="Tunlid A."/>
            <person name="Henrissat B."/>
            <person name="Grigoriev I.V."/>
            <person name="Hibbett D.S."/>
            <person name="Martin F."/>
        </authorList>
    </citation>
    <scope>NUCLEOTIDE SEQUENCE [LARGE SCALE GENOMIC DNA]</scope>
    <source>
        <strain evidence="10">Marx 270</strain>
    </source>
</reference>
<dbReference type="OrthoDB" id="1931567at2759"/>
<dbReference type="HOGENOM" id="CLU_224602_0_0_1"/>
<dbReference type="Pfam" id="PF08084">
    <property type="entry name" value="PROCT"/>
    <property type="match status" value="1"/>
</dbReference>
<dbReference type="Pfam" id="PF08083">
    <property type="entry name" value="PROCN"/>
    <property type="match status" value="1"/>
</dbReference>
<dbReference type="InterPro" id="IPR037518">
    <property type="entry name" value="MPN"/>
</dbReference>
<dbReference type="GO" id="GO:0030620">
    <property type="term" value="F:U2 snRNA binding"/>
    <property type="evidence" value="ECO:0007669"/>
    <property type="project" value="TreeGrafter"/>
</dbReference>
<evidence type="ECO:0000256" key="5">
    <source>
        <dbReference type="ARBA" id="ARBA00023187"/>
    </source>
</evidence>
<feature type="region of interest" description="Disordered" evidence="7">
    <location>
        <begin position="1"/>
        <end position="38"/>
    </location>
</feature>
<dbReference type="CDD" id="cd08056">
    <property type="entry name" value="MPN_PRP8"/>
    <property type="match status" value="1"/>
</dbReference>
<dbReference type="Pfam" id="PF14668">
    <property type="entry name" value="RICTOR_V"/>
    <property type="match status" value="1"/>
</dbReference>
<dbReference type="InterPro" id="IPR029452">
    <property type="entry name" value="RICTOR_V"/>
</dbReference>
<dbReference type="SMART" id="SM01308">
    <property type="entry name" value="RICTOR_N"/>
    <property type="match status" value="1"/>
</dbReference>
<organism evidence="9 10">
    <name type="scientific">Pisolithus tinctorius Marx 270</name>
    <dbReference type="NCBI Taxonomy" id="870435"/>
    <lineage>
        <taxon>Eukaryota</taxon>
        <taxon>Fungi</taxon>
        <taxon>Dikarya</taxon>
        <taxon>Basidiomycota</taxon>
        <taxon>Agaricomycotina</taxon>
        <taxon>Agaricomycetes</taxon>
        <taxon>Agaricomycetidae</taxon>
        <taxon>Boletales</taxon>
        <taxon>Sclerodermatineae</taxon>
        <taxon>Pisolithaceae</taxon>
        <taxon>Pisolithus</taxon>
    </lineage>
</organism>
<dbReference type="GO" id="GO:0071013">
    <property type="term" value="C:catalytic step 2 spliceosome"/>
    <property type="evidence" value="ECO:0007669"/>
    <property type="project" value="TreeGrafter"/>
</dbReference>
<dbReference type="FunFam" id="3.30.420.230:FF:000001">
    <property type="entry name" value="Pre-mRNA-processing-splicing factor 8"/>
    <property type="match status" value="1"/>
</dbReference>
<feature type="region of interest" description="Disordered" evidence="7">
    <location>
        <begin position="150"/>
        <end position="178"/>
    </location>
</feature>
<reference evidence="9 10" key="1">
    <citation type="submission" date="2014-04" db="EMBL/GenBank/DDBJ databases">
        <authorList>
            <consortium name="DOE Joint Genome Institute"/>
            <person name="Kuo A."/>
            <person name="Kohler A."/>
            <person name="Costa M.D."/>
            <person name="Nagy L.G."/>
            <person name="Floudas D."/>
            <person name="Copeland A."/>
            <person name="Barry K.W."/>
            <person name="Cichocki N."/>
            <person name="Veneault-Fourrey C."/>
            <person name="LaButti K."/>
            <person name="Lindquist E.A."/>
            <person name="Lipzen A."/>
            <person name="Lundell T."/>
            <person name="Morin E."/>
            <person name="Murat C."/>
            <person name="Sun H."/>
            <person name="Tunlid A."/>
            <person name="Henrissat B."/>
            <person name="Grigoriev I.V."/>
            <person name="Hibbett D.S."/>
            <person name="Martin F."/>
            <person name="Nordberg H.P."/>
            <person name="Cantor M.N."/>
            <person name="Hua S.X."/>
        </authorList>
    </citation>
    <scope>NUCLEOTIDE SEQUENCE [LARGE SCALE GENOMIC DNA]</scope>
    <source>
        <strain evidence="9 10">Marx 270</strain>
    </source>
</reference>
<keyword evidence="6" id="KW-0539">Nucleus</keyword>
<dbReference type="GO" id="GO:0008237">
    <property type="term" value="F:metallopeptidase activity"/>
    <property type="evidence" value="ECO:0007669"/>
    <property type="project" value="InterPro"/>
</dbReference>
<dbReference type="GO" id="GO:0000393">
    <property type="term" value="P:spliceosomal conformational changes to generate catalytic conformation"/>
    <property type="evidence" value="ECO:0007669"/>
    <property type="project" value="UniProtKB-ARBA"/>
</dbReference>
<dbReference type="InterPro" id="IPR043173">
    <property type="entry name" value="Prp8_domainIV_fingers"/>
</dbReference>
<dbReference type="STRING" id="870435.A0A0C3K9A9"/>
<dbReference type="FunFam" id="3.90.1570.40:FF:000001">
    <property type="entry name" value="Pre-mRNA-processing-splicing factor 8"/>
    <property type="match status" value="1"/>
</dbReference>
<dbReference type="SUPFAM" id="SSF48371">
    <property type="entry name" value="ARM repeat"/>
    <property type="match status" value="1"/>
</dbReference>
<feature type="compositionally biased region" description="Basic residues" evidence="7">
    <location>
        <begin position="99"/>
        <end position="113"/>
    </location>
</feature>
<dbReference type="Gene3D" id="1.20.80.40">
    <property type="match status" value="1"/>
</dbReference>
<dbReference type="InterPro" id="IPR029453">
    <property type="entry name" value="Rictor_IV"/>
</dbReference>
<accession>A0A0C3K9A9</accession>
<protein>
    <recommendedName>
        <fullName evidence="8">MPN domain-containing protein</fullName>
    </recommendedName>
</protein>
<feature type="compositionally biased region" description="Basic residues" evidence="7">
    <location>
        <begin position="2509"/>
        <end position="2531"/>
    </location>
</feature>
<dbReference type="InterPro" id="IPR029451">
    <property type="entry name" value="RICTOR_M"/>
</dbReference>
<feature type="compositionally biased region" description="Acidic residues" evidence="7">
    <location>
        <begin position="1261"/>
        <end position="1272"/>
    </location>
</feature>
<dbReference type="SMART" id="SM01303">
    <property type="entry name" value="RasGEF_N_2"/>
    <property type="match status" value="1"/>
</dbReference>
<dbReference type="InterPro" id="IPR028267">
    <property type="entry name" value="Pianissimo_N"/>
</dbReference>
<feature type="compositionally biased region" description="Low complexity" evidence="7">
    <location>
        <begin position="150"/>
        <end position="174"/>
    </location>
</feature>
<dbReference type="Pfam" id="PF14664">
    <property type="entry name" value="RICTOR_N"/>
    <property type="match status" value="1"/>
</dbReference>
<dbReference type="Gene3D" id="3.30.43.40">
    <property type="entry name" value="Pre-mRNA-processing-splicing factor 8, U5-snRNA-binding domain"/>
    <property type="match status" value="1"/>
</dbReference>
<dbReference type="SMART" id="SM01310">
    <property type="entry name" value="RICTOR_V"/>
    <property type="match status" value="1"/>
</dbReference>
<evidence type="ECO:0000313" key="10">
    <source>
        <dbReference type="Proteomes" id="UP000054217"/>
    </source>
</evidence>
<keyword evidence="2" id="KW-0507">mRNA processing</keyword>
<dbReference type="SUPFAM" id="SSF53098">
    <property type="entry name" value="Ribonuclease H-like"/>
    <property type="match status" value="2"/>
</dbReference>
<dbReference type="Gene3D" id="3.40.140.10">
    <property type="entry name" value="Cytidine Deaminase, domain 2"/>
    <property type="match status" value="1"/>
</dbReference>
<dbReference type="InParanoid" id="A0A0C3K9A9"/>
<dbReference type="GO" id="GO:0000974">
    <property type="term" value="C:Prp19 complex"/>
    <property type="evidence" value="ECO:0007669"/>
    <property type="project" value="UniProtKB-ARBA"/>
</dbReference>
<evidence type="ECO:0000256" key="7">
    <source>
        <dbReference type="SAM" id="MobiDB-lite"/>
    </source>
</evidence>
<dbReference type="GO" id="GO:0000244">
    <property type="term" value="P:spliceosomal tri-snRNP complex assembly"/>
    <property type="evidence" value="ECO:0007669"/>
    <property type="project" value="TreeGrafter"/>
</dbReference>
<keyword evidence="10" id="KW-1185">Reference proteome</keyword>
<evidence type="ECO:0000256" key="6">
    <source>
        <dbReference type="ARBA" id="ARBA00023242"/>
    </source>
</evidence>
<dbReference type="SUPFAM" id="SSF46585">
    <property type="entry name" value="HR1 repeat"/>
    <property type="match status" value="1"/>
</dbReference>
<feature type="region of interest" description="Disordered" evidence="7">
    <location>
        <begin position="95"/>
        <end position="134"/>
    </location>
</feature>
<dbReference type="InterPro" id="IPR042516">
    <property type="entry name" value="Prp8_U5-snRNA-bd_sf"/>
</dbReference>
<evidence type="ECO:0000256" key="4">
    <source>
        <dbReference type="ARBA" id="ARBA00022884"/>
    </source>
</evidence>
<name>A0A0C3K9A9_PISTI</name>
<dbReference type="InterPro" id="IPR019580">
    <property type="entry name" value="Prp8_U6-snRNA-bd"/>
</dbReference>
<evidence type="ECO:0000256" key="3">
    <source>
        <dbReference type="ARBA" id="ARBA00022728"/>
    </source>
</evidence>
<dbReference type="InterPro" id="IPR012337">
    <property type="entry name" value="RNaseH-like_sf"/>
</dbReference>
<dbReference type="InterPro" id="IPR043172">
    <property type="entry name" value="Prp8_domainIV_palm"/>
</dbReference>
<evidence type="ECO:0000259" key="8">
    <source>
        <dbReference type="PROSITE" id="PS50249"/>
    </source>
</evidence>
<feature type="compositionally biased region" description="Basic and acidic residues" evidence="7">
    <location>
        <begin position="2595"/>
        <end position="2606"/>
    </location>
</feature>
<dbReference type="GO" id="GO:0017070">
    <property type="term" value="F:U6 snRNA binding"/>
    <property type="evidence" value="ECO:0007669"/>
    <property type="project" value="InterPro"/>
</dbReference>
<dbReference type="InterPro" id="IPR016024">
    <property type="entry name" value="ARM-type_fold"/>
</dbReference>